<keyword evidence="2 4" id="KW-0238">DNA-binding</keyword>
<evidence type="ECO:0000256" key="3">
    <source>
        <dbReference type="ARBA" id="ARBA00023163"/>
    </source>
</evidence>
<dbReference type="SUPFAM" id="SSF48498">
    <property type="entry name" value="Tetracyclin repressor-like, C-terminal domain"/>
    <property type="match status" value="1"/>
</dbReference>
<proteinExistence type="predicted"/>
<accession>A0ABZ2KME8</accession>
<dbReference type="InterPro" id="IPR001647">
    <property type="entry name" value="HTH_TetR"/>
</dbReference>
<dbReference type="Proteomes" id="UP001379533">
    <property type="component" value="Chromosome"/>
</dbReference>
<evidence type="ECO:0000259" key="5">
    <source>
        <dbReference type="PROSITE" id="PS50977"/>
    </source>
</evidence>
<evidence type="ECO:0000313" key="7">
    <source>
        <dbReference type="Proteomes" id="UP001379533"/>
    </source>
</evidence>
<dbReference type="InterPro" id="IPR009057">
    <property type="entry name" value="Homeodomain-like_sf"/>
</dbReference>
<protein>
    <submittedName>
        <fullName evidence="6">TetR/AcrR family transcriptional regulator</fullName>
    </submittedName>
</protein>
<dbReference type="Pfam" id="PF16925">
    <property type="entry name" value="TetR_C_13"/>
    <property type="match status" value="1"/>
</dbReference>
<organism evidence="6 7">
    <name type="scientific">Pendulispora brunnea</name>
    <dbReference type="NCBI Taxonomy" id="2905690"/>
    <lineage>
        <taxon>Bacteria</taxon>
        <taxon>Pseudomonadati</taxon>
        <taxon>Myxococcota</taxon>
        <taxon>Myxococcia</taxon>
        <taxon>Myxococcales</taxon>
        <taxon>Sorangiineae</taxon>
        <taxon>Pendulisporaceae</taxon>
        <taxon>Pendulispora</taxon>
    </lineage>
</organism>
<evidence type="ECO:0000256" key="2">
    <source>
        <dbReference type="ARBA" id="ARBA00023125"/>
    </source>
</evidence>
<dbReference type="PANTHER" id="PTHR47506:SF1">
    <property type="entry name" value="HTH-TYPE TRANSCRIPTIONAL REGULATOR YJDC"/>
    <property type="match status" value="1"/>
</dbReference>
<dbReference type="InterPro" id="IPR036271">
    <property type="entry name" value="Tet_transcr_reg_TetR-rel_C_sf"/>
</dbReference>
<feature type="DNA-binding region" description="H-T-H motif" evidence="4">
    <location>
        <begin position="32"/>
        <end position="51"/>
    </location>
</feature>
<dbReference type="PANTHER" id="PTHR47506">
    <property type="entry name" value="TRANSCRIPTIONAL REGULATORY PROTEIN"/>
    <property type="match status" value="1"/>
</dbReference>
<dbReference type="PROSITE" id="PS01081">
    <property type="entry name" value="HTH_TETR_1"/>
    <property type="match status" value="1"/>
</dbReference>
<keyword evidence="7" id="KW-1185">Reference proteome</keyword>
<dbReference type="Pfam" id="PF00440">
    <property type="entry name" value="TetR_N"/>
    <property type="match status" value="1"/>
</dbReference>
<keyword evidence="1" id="KW-0805">Transcription regulation</keyword>
<reference evidence="6 7" key="1">
    <citation type="submission" date="2021-12" db="EMBL/GenBank/DDBJ databases">
        <title>Discovery of the Pendulisporaceae a myxobacterial family with distinct sporulation behavior and unique specialized metabolism.</title>
        <authorList>
            <person name="Garcia R."/>
            <person name="Popoff A."/>
            <person name="Bader C.D."/>
            <person name="Loehr J."/>
            <person name="Walesch S."/>
            <person name="Walt C."/>
            <person name="Boldt J."/>
            <person name="Bunk B."/>
            <person name="Haeckl F.J.F.P.J."/>
            <person name="Gunesch A.P."/>
            <person name="Birkelbach J."/>
            <person name="Nuebel U."/>
            <person name="Pietschmann T."/>
            <person name="Bach T."/>
            <person name="Mueller R."/>
        </authorList>
    </citation>
    <scope>NUCLEOTIDE SEQUENCE [LARGE SCALE GENOMIC DNA]</scope>
    <source>
        <strain evidence="6 7">MSr12523</strain>
    </source>
</reference>
<keyword evidence="3" id="KW-0804">Transcription</keyword>
<evidence type="ECO:0000256" key="4">
    <source>
        <dbReference type="PROSITE-ProRule" id="PRU00335"/>
    </source>
</evidence>
<sequence>MAGRGRPRSFDRQQALETAMQVFWTKGYKGTSMADLTHALGINSPSLYAAFGSKEALFREAIELFSSSRQPYNVLNGLEEAPTVREGIEQMLRDTAMNFSQPASPGGCFITLAAIHKDCDELETDPIFEELRAMRAYPIERLRKRVARAIDEGELSPSVDPAAIASFYITFQQGMSLRARDGASREALLALAESAMRAWDALTRIP</sequence>
<feature type="domain" description="HTH tetR-type" evidence="5">
    <location>
        <begin position="9"/>
        <end position="69"/>
    </location>
</feature>
<dbReference type="SUPFAM" id="SSF46689">
    <property type="entry name" value="Homeodomain-like"/>
    <property type="match status" value="1"/>
</dbReference>
<evidence type="ECO:0000313" key="6">
    <source>
        <dbReference type="EMBL" id="WXA99843.1"/>
    </source>
</evidence>
<dbReference type="Gene3D" id="1.10.10.60">
    <property type="entry name" value="Homeodomain-like"/>
    <property type="match status" value="1"/>
</dbReference>
<dbReference type="InterPro" id="IPR023772">
    <property type="entry name" value="DNA-bd_HTH_TetR-type_CS"/>
</dbReference>
<dbReference type="PRINTS" id="PR00455">
    <property type="entry name" value="HTHTETR"/>
</dbReference>
<evidence type="ECO:0000256" key="1">
    <source>
        <dbReference type="ARBA" id="ARBA00023015"/>
    </source>
</evidence>
<dbReference type="RefSeq" id="WP_394850485.1">
    <property type="nucleotide sequence ID" value="NZ_CP089982.1"/>
</dbReference>
<name>A0ABZ2KME8_9BACT</name>
<dbReference type="Gene3D" id="1.10.357.10">
    <property type="entry name" value="Tetracycline Repressor, domain 2"/>
    <property type="match status" value="1"/>
</dbReference>
<dbReference type="InterPro" id="IPR011075">
    <property type="entry name" value="TetR_C"/>
</dbReference>
<gene>
    <name evidence="6" type="ORF">LZC95_23885</name>
</gene>
<dbReference type="EMBL" id="CP089982">
    <property type="protein sequence ID" value="WXA99843.1"/>
    <property type="molecule type" value="Genomic_DNA"/>
</dbReference>
<dbReference type="PROSITE" id="PS50977">
    <property type="entry name" value="HTH_TETR_2"/>
    <property type="match status" value="1"/>
</dbReference>